<dbReference type="Proteomes" id="UP000254869">
    <property type="component" value="Unassembled WGS sequence"/>
</dbReference>
<sequence>MIRRRTFLIATAAAVTTTAGAGAFATYELLHDNPPLALVYRGPAATPGCPEAVAALLRTTSTRLRVEYVGPREKLELSVENLARARIFAQPGGGDVESAWPRLRKHADTVRDWVRGGGVYLGFCLGGYLAGAPGYRLLAGNSEQYIATANAVVTTADDAIVPVTWRGQRRKLYFQDGPTFRIRSGTALQQLATYPTGEPAAIVTRYGQGRVGLTGPHPEADESWFHPPRLPATDAIHPELGHDLIETTLAIQ</sequence>
<dbReference type="InterPro" id="IPR019197">
    <property type="entry name" value="Biotin-prot_ligase_N"/>
</dbReference>
<evidence type="ECO:0000313" key="4">
    <source>
        <dbReference type="Proteomes" id="UP000254869"/>
    </source>
</evidence>
<dbReference type="Pfam" id="PF09825">
    <property type="entry name" value="BPL_N"/>
    <property type="match status" value="1"/>
</dbReference>
<dbReference type="STRING" id="1210086.GCA_001613105_03022"/>
<protein>
    <submittedName>
        <fullName evidence="3">Glutamine amidotransferase-like uncharacterized protein</fullName>
    </submittedName>
</protein>
<evidence type="ECO:0000313" key="3">
    <source>
        <dbReference type="EMBL" id="RDI65986.1"/>
    </source>
</evidence>
<dbReference type="PROSITE" id="PS51318">
    <property type="entry name" value="TAT"/>
    <property type="match status" value="1"/>
</dbReference>
<feature type="domain" description="Biotin-protein ligase N-terminal" evidence="2">
    <location>
        <begin position="38"/>
        <end position="131"/>
    </location>
</feature>
<keyword evidence="3" id="KW-0315">Glutamine amidotransferase</keyword>
<keyword evidence="3" id="KW-0808">Transferase</keyword>
<proteinExistence type="predicted"/>
<accession>A0A370I5I2</accession>
<feature type="signal peptide" evidence="1">
    <location>
        <begin position="1"/>
        <end position="21"/>
    </location>
</feature>
<feature type="chain" id="PRO_5039364317" evidence="1">
    <location>
        <begin position="22"/>
        <end position="252"/>
    </location>
</feature>
<keyword evidence="4" id="KW-1185">Reference proteome</keyword>
<keyword evidence="1" id="KW-0732">Signal</keyword>
<dbReference type="RefSeq" id="WP_114755641.1">
    <property type="nucleotide sequence ID" value="NZ_QQBC01000005.1"/>
</dbReference>
<dbReference type="EMBL" id="QQBC01000005">
    <property type="protein sequence ID" value="RDI65986.1"/>
    <property type="molecule type" value="Genomic_DNA"/>
</dbReference>
<dbReference type="InterPro" id="IPR029062">
    <property type="entry name" value="Class_I_gatase-like"/>
</dbReference>
<organism evidence="3 4">
    <name type="scientific">Nocardia pseudobrasiliensis</name>
    <dbReference type="NCBI Taxonomy" id="45979"/>
    <lineage>
        <taxon>Bacteria</taxon>
        <taxon>Bacillati</taxon>
        <taxon>Actinomycetota</taxon>
        <taxon>Actinomycetes</taxon>
        <taxon>Mycobacteriales</taxon>
        <taxon>Nocardiaceae</taxon>
        <taxon>Nocardia</taxon>
    </lineage>
</organism>
<dbReference type="InterPro" id="IPR006311">
    <property type="entry name" value="TAT_signal"/>
</dbReference>
<evidence type="ECO:0000259" key="2">
    <source>
        <dbReference type="Pfam" id="PF09825"/>
    </source>
</evidence>
<gene>
    <name evidence="3" type="ORF">DFR76_105305</name>
</gene>
<dbReference type="SUPFAM" id="SSF52317">
    <property type="entry name" value="Class I glutamine amidotransferase-like"/>
    <property type="match status" value="1"/>
</dbReference>
<name>A0A370I5I2_9NOCA</name>
<comment type="caution">
    <text evidence="3">The sequence shown here is derived from an EMBL/GenBank/DDBJ whole genome shotgun (WGS) entry which is preliminary data.</text>
</comment>
<evidence type="ECO:0000256" key="1">
    <source>
        <dbReference type="SAM" id="SignalP"/>
    </source>
</evidence>
<dbReference type="AlphaFoldDB" id="A0A370I5I2"/>
<dbReference type="GO" id="GO:0016740">
    <property type="term" value="F:transferase activity"/>
    <property type="evidence" value="ECO:0007669"/>
    <property type="project" value="UniProtKB-KW"/>
</dbReference>
<reference evidence="3 4" key="1">
    <citation type="submission" date="2018-07" db="EMBL/GenBank/DDBJ databases">
        <title>Genomic Encyclopedia of Type Strains, Phase IV (KMG-IV): sequencing the most valuable type-strain genomes for metagenomic binning, comparative biology and taxonomic classification.</title>
        <authorList>
            <person name="Goeker M."/>
        </authorList>
    </citation>
    <scope>NUCLEOTIDE SEQUENCE [LARGE SCALE GENOMIC DNA]</scope>
    <source>
        <strain evidence="3 4">DSM 44290</strain>
    </source>
</reference>